<accession>A0A2U3E4D3</accession>
<evidence type="ECO:0000313" key="3">
    <source>
        <dbReference type="Proteomes" id="UP000245956"/>
    </source>
</evidence>
<evidence type="ECO:0000313" key="2">
    <source>
        <dbReference type="EMBL" id="PWI69371.1"/>
    </source>
</evidence>
<proteinExistence type="predicted"/>
<feature type="region of interest" description="Disordered" evidence="1">
    <location>
        <begin position="1"/>
        <end position="48"/>
    </location>
</feature>
<dbReference type="Proteomes" id="UP000245956">
    <property type="component" value="Unassembled WGS sequence"/>
</dbReference>
<protein>
    <submittedName>
        <fullName evidence="2">Uncharacterized protein</fullName>
    </submittedName>
</protein>
<dbReference type="EMBL" id="LCWV01000012">
    <property type="protein sequence ID" value="PWI69371.1"/>
    <property type="molecule type" value="Genomic_DNA"/>
</dbReference>
<comment type="caution">
    <text evidence="2">The sequence shown here is derived from an EMBL/GenBank/DDBJ whole genome shotgun (WGS) entry which is preliminary data.</text>
</comment>
<organism evidence="2 3">
    <name type="scientific">Purpureocillium lilacinum</name>
    <name type="common">Paecilomyces lilacinus</name>
    <dbReference type="NCBI Taxonomy" id="33203"/>
    <lineage>
        <taxon>Eukaryota</taxon>
        <taxon>Fungi</taxon>
        <taxon>Dikarya</taxon>
        <taxon>Ascomycota</taxon>
        <taxon>Pezizomycotina</taxon>
        <taxon>Sordariomycetes</taxon>
        <taxon>Hypocreomycetidae</taxon>
        <taxon>Hypocreales</taxon>
        <taxon>Ophiocordycipitaceae</taxon>
        <taxon>Purpureocillium</taxon>
    </lineage>
</organism>
<sequence length="177" mass="20043">MPRSWTSQSSTRVLKPSPSTRSRQRFLVPRGPIQPEEHYPPDDPRPRIIDTKTPAPAATLQVIDMATETVVREATKPGVCGLYQKHDPRPKLEVLTTLRPGEPLVRHVDVSGLLSQLPSGKYGLRMEPRGMWWCLGDFKDFESGGEERVPWETFQTTVPPLMLECDDVVEVQVKEMI</sequence>
<feature type="compositionally biased region" description="Polar residues" evidence="1">
    <location>
        <begin position="1"/>
        <end position="21"/>
    </location>
</feature>
<evidence type="ECO:0000256" key="1">
    <source>
        <dbReference type="SAM" id="MobiDB-lite"/>
    </source>
</evidence>
<dbReference type="AlphaFoldDB" id="A0A2U3E4D3"/>
<name>A0A2U3E4D3_PURLI</name>
<reference evidence="2 3" key="1">
    <citation type="journal article" date="2016" name="Front. Microbiol.">
        <title>Genome and transcriptome sequences reveal the specific parasitism of the nematophagous Purpureocillium lilacinum 36-1.</title>
        <authorList>
            <person name="Xie J."/>
            <person name="Li S."/>
            <person name="Mo C."/>
            <person name="Xiao X."/>
            <person name="Peng D."/>
            <person name="Wang G."/>
            <person name="Xiao Y."/>
        </authorList>
    </citation>
    <scope>NUCLEOTIDE SEQUENCE [LARGE SCALE GENOMIC DNA]</scope>
    <source>
        <strain evidence="2 3">36-1</strain>
    </source>
</reference>
<gene>
    <name evidence="2" type="ORF">PCL_01018</name>
</gene>
<feature type="compositionally biased region" description="Basic and acidic residues" evidence="1">
    <location>
        <begin position="35"/>
        <end position="48"/>
    </location>
</feature>